<name>A0AAX1K7T6_LACPN</name>
<feature type="domain" description="HTH cro/C1-type" evidence="1">
    <location>
        <begin position="23"/>
        <end position="68"/>
    </location>
</feature>
<accession>A0AAX1K7T6</accession>
<organism evidence="2 3">
    <name type="scientific">Lactiplantibacillus plantarum</name>
    <name type="common">Lactobacillus plantarum</name>
    <dbReference type="NCBI Taxonomy" id="1590"/>
    <lineage>
        <taxon>Bacteria</taxon>
        <taxon>Bacillati</taxon>
        <taxon>Bacillota</taxon>
        <taxon>Bacilli</taxon>
        <taxon>Lactobacillales</taxon>
        <taxon>Lactobacillaceae</taxon>
        <taxon>Lactiplantibacillus</taxon>
    </lineage>
</organism>
<dbReference type="PROSITE" id="PS50943">
    <property type="entry name" value="HTH_CROC1"/>
    <property type="match status" value="1"/>
</dbReference>
<dbReference type="Proteomes" id="UP000595466">
    <property type="component" value="Chromosome"/>
</dbReference>
<dbReference type="Pfam" id="PF13443">
    <property type="entry name" value="HTH_26"/>
    <property type="match status" value="1"/>
</dbReference>
<dbReference type="GO" id="GO:0003677">
    <property type="term" value="F:DNA binding"/>
    <property type="evidence" value="ECO:0007669"/>
    <property type="project" value="InterPro"/>
</dbReference>
<dbReference type="InterPro" id="IPR001387">
    <property type="entry name" value="Cro/C1-type_HTH"/>
</dbReference>
<dbReference type="AlphaFoldDB" id="A0AAX1K7T6"/>
<evidence type="ECO:0000313" key="2">
    <source>
        <dbReference type="EMBL" id="QQM60598.1"/>
    </source>
</evidence>
<dbReference type="EMBL" id="CP066817">
    <property type="protein sequence ID" value="QQM60598.1"/>
    <property type="molecule type" value="Genomic_DNA"/>
</dbReference>
<gene>
    <name evidence="2" type="ORF">JH395_12830</name>
</gene>
<reference evidence="2 3" key="1">
    <citation type="submission" date="2020-12" db="EMBL/GenBank/DDBJ databases">
        <title>Whole genome sequencing of Lactobacillus plantarum PC518.</title>
        <authorList>
            <person name="Guo Q."/>
        </authorList>
    </citation>
    <scope>NUCLEOTIDE SEQUENCE [LARGE SCALE GENOMIC DNA]</scope>
    <source>
        <strain evidence="2 3">PC518</strain>
    </source>
</reference>
<proteinExistence type="predicted"/>
<sequence>MRTETAEIVGDNIRMWLFLNHDTISKMADGIQMSRATLTELKAGRSKMIQFKTLEAIASYFNVSVPELVTKHHLGVS</sequence>
<dbReference type="CDD" id="cd00093">
    <property type="entry name" value="HTH_XRE"/>
    <property type="match status" value="1"/>
</dbReference>
<evidence type="ECO:0000313" key="3">
    <source>
        <dbReference type="Proteomes" id="UP000595466"/>
    </source>
</evidence>
<dbReference type="SUPFAM" id="SSF47413">
    <property type="entry name" value="lambda repressor-like DNA-binding domains"/>
    <property type="match status" value="1"/>
</dbReference>
<evidence type="ECO:0000259" key="1">
    <source>
        <dbReference type="PROSITE" id="PS50943"/>
    </source>
</evidence>
<dbReference type="Gene3D" id="1.10.260.40">
    <property type="entry name" value="lambda repressor-like DNA-binding domains"/>
    <property type="match status" value="1"/>
</dbReference>
<dbReference type="InterPro" id="IPR010982">
    <property type="entry name" value="Lambda_DNA-bd_dom_sf"/>
</dbReference>
<protein>
    <submittedName>
        <fullName evidence="2">Helix-turn-helix transcriptional regulator</fullName>
    </submittedName>
</protein>
<dbReference type="RefSeq" id="WP_072534072.1">
    <property type="nucleotide sequence ID" value="NZ_CP065802.1"/>
</dbReference>